<dbReference type="Proteomes" id="UP000292082">
    <property type="component" value="Unassembled WGS sequence"/>
</dbReference>
<organism evidence="2 3">
    <name type="scientific">Dichomitus squalens</name>
    <dbReference type="NCBI Taxonomy" id="114155"/>
    <lineage>
        <taxon>Eukaryota</taxon>
        <taxon>Fungi</taxon>
        <taxon>Dikarya</taxon>
        <taxon>Basidiomycota</taxon>
        <taxon>Agaricomycotina</taxon>
        <taxon>Agaricomycetes</taxon>
        <taxon>Polyporales</taxon>
        <taxon>Polyporaceae</taxon>
        <taxon>Dichomitus</taxon>
    </lineage>
</organism>
<sequence length="169" mass="17953">MHSHSGPRPASHLLYLLVHCDRHFLNMSLADADAKFPANGVQPSGIPPSPSRENPGQVFPKSDPEAAPPASVPGTGGGHEPSAAEALGNPYVLEEAFSKLDHALTELITKIQGEERRVGAGTSGEALVRKFTGWRDELTQIRRGQGGATGTRRDANEAARRKEGGLFAD</sequence>
<accession>A0A4Q9PLZ2</accession>
<name>A0A4Q9PLZ2_9APHY</name>
<feature type="compositionally biased region" description="Basic and acidic residues" evidence="1">
    <location>
        <begin position="151"/>
        <end position="169"/>
    </location>
</feature>
<proteinExistence type="predicted"/>
<reference evidence="2 3" key="1">
    <citation type="submission" date="2019-01" db="EMBL/GenBank/DDBJ databases">
        <title>Draft genome sequences of three monokaryotic isolates of the white-rot basidiomycete fungus Dichomitus squalens.</title>
        <authorList>
            <consortium name="DOE Joint Genome Institute"/>
            <person name="Lopez S.C."/>
            <person name="Andreopoulos B."/>
            <person name="Pangilinan J."/>
            <person name="Lipzen A."/>
            <person name="Riley R."/>
            <person name="Ahrendt S."/>
            <person name="Ng V."/>
            <person name="Barry K."/>
            <person name="Daum C."/>
            <person name="Grigoriev I.V."/>
            <person name="Hilden K.S."/>
            <person name="Makela M.R."/>
            <person name="de Vries R.P."/>
        </authorList>
    </citation>
    <scope>NUCLEOTIDE SEQUENCE [LARGE SCALE GENOMIC DNA]</scope>
    <source>
        <strain evidence="2 3">CBS 464.89</strain>
    </source>
</reference>
<gene>
    <name evidence="2" type="ORF">BD310DRAFT_934362</name>
</gene>
<feature type="region of interest" description="Disordered" evidence="1">
    <location>
        <begin position="39"/>
        <end position="87"/>
    </location>
</feature>
<dbReference type="AlphaFoldDB" id="A0A4Q9PLZ2"/>
<feature type="region of interest" description="Disordered" evidence="1">
    <location>
        <begin position="142"/>
        <end position="169"/>
    </location>
</feature>
<evidence type="ECO:0000313" key="2">
    <source>
        <dbReference type="EMBL" id="TBU55165.1"/>
    </source>
</evidence>
<keyword evidence="3" id="KW-1185">Reference proteome</keyword>
<dbReference type="EMBL" id="ML145174">
    <property type="protein sequence ID" value="TBU55165.1"/>
    <property type="molecule type" value="Genomic_DNA"/>
</dbReference>
<evidence type="ECO:0000313" key="3">
    <source>
        <dbReference type="Proteomes" id="UP000292082"/>
    </source>
</evidence>
<evidence type="ECO:0000256" key="1">
    <source>
        <dbReference type="SAM" id="MobiDB-lite"/>
    </source>
</evidence>
<protein>
    <submittedName>
        <fullName evidence="2">Uncharacterized protein</fullName>
    </submittedName>
</protein>